<organism evidence="1 2">
    <name type="scientific">Nitrosospira multiformis</name>
    <dbReference type="NCBI Taxonomy" id="1231"/>
    <lineage>
        <taxon>Bacteria</taxon>
        <taxon>Pseudomonadati</taxon>
        <taxon>Pseudomonadota</taxon>
        <taxon>Betaproteobacteria</taxon>
        <taxon>Nitrosomonadales</taxon>
        <taxon>Nitrosomonadaceae</taxon>
        <taxon>Nitrosospira</taxon>
    </lineage>
</organism>
<name>A0A1I7I7X6_9PROT</name>
<dbReference type="InterPro" id="IPR029060">
    <property type="entry name" value="PIN-like_dom_sf"/>
</dbReference>
<protein>
    <recommendedName>
        <fullName evidence="3">PIN domain-containing protein</fullName>
    </recommendedName>
</protein>
<evidence type="ECO:0000313" key="1">
    <source>
        <dbReference type="EMBL" id="SFU69011.1"/>
    </source>
</evidence>
<accession>A0A1I7I7X6</accession>
<proteinExistence type="predicted"/>
<evidence type="ECO:0008006" key="3">
    <source>
        <dbReference type="Google" id="ProtNLM"/>
    </source>
</evidence>
<evidence type="ECO:0000313" key="2">
    <source>
        <dbReference type="Proteomes" id="UP000182649"/>
    </source>
</evidence>
<dbReference type="Proteomes" id="UP000182649">
    <property type="component" value="Unassembled WGS sequence"/>
</dbReference>
<sequence length="48" mass="5489">MILLDTVVLSELRKHDTSPQVIRWLTGYQDTDLFLSVVSIGEIVMCPR</sequence>
<dbReference type="AlphaFoldDB" id="A0A1I7I7X6"/>
<dbReference type="EMBL" id="FPBZ01000015">
    <property type="protein sequence ID" value="SFU69011.1"/>
    <property type="molecule type" value="Genomic_DNA"/>
</dbReference>
<dbReference type="Gene3D" id="3.40.50.1010">
    <property type="entry name" value="5'-nuclease"/>
    <property type="match status" value="1"/>
</dbReference>
<gene>
    <name evidence="1" type="ORF">SAMN05216417_11565</name>
</gene>
<reference evidence="1 2" key="1">
    <citation type="submission" date="2016-10" db="EMBL/GenBank/DDBJ databases">
        <authorList>
            <person name="de Groot N.N."/>
        </authorList>
    </citation>
    <scope>NUCLEOTIDE SEQUENCE [LARGE SCALE GENOMIC DNA]</scope>
    <source>
        <strain evidence="1 2">Nl14</strain>
    </source>
</reference>
<dbReference type="SUPFAM" id="SSF88723">
    <property type="entry name" value="PIN domain-like"/>
    <property type="match status" value="1"/>
</dbReference>